<dbReference type="Pfam" id="PF00929">
    <property type="entry name" value="RNase_T"/>
    <property type="match status" value="1"/>
</dbReference>
<dbReference type="InterPro" id="IPR036420">
    <property type="entry name" value="BRCT_dom_sf"/>
</dbReference>
<keyword evidence="1" id="KW-0540">Nuclease</keyword>
<dbReference type="PANTHER" id="PTHR30231:SF4">
    <property type="entry name" value="PROTEIN NEN2"/>
    <property type="match status" value="1"/>
</dbReference>
<protein>
    <recommendedName>
        <fullName evidence="4">Exonuclease domain-containing protein</fullName>
    </recommendedName>
</protein>
<keyword evidence="6" id="KW-1185">Reference proteome</keyword>
<keyword evidence="3" id="KW-0269">Exonuclease</keyword>
<organism evidence="5 6">
    <name type="scientific">Dactylosporangium salmoneum</name>
    <dbReference type="NCBI Taxonomy" id="53361"/>
    <lineage>
        <taxon>Bacteria</taxon>
        <taxon>Bacillati</taxon>
        <taxon>Actinomycetota</taxon>
        <taxon>Actinomycetes</taxon>
        <taxon>Micromonosporales</taxon>
        <taxon>Micromonosporaceae</taxon>
        <taxon>Dactylosporangium</taxon>
    </lineage>
</organism>
<dbReference type="InterPro" id="IPR013520">
    <property type="entry name" value="Ribonucl_H"/>
</dbReference>
<dbReference type="SUPFAM" id="SSF52113">
    <property type="entry name" value="BRCT domain"/>
    <property type="match status" value="1"/>
</dbReference>
<dbReference type="Pfam" id="PF05099">
    <property type="entry name" value="TerB"/>
    <property type="match status" value="1"/>
</dbReference>
<dbReference type="Gene3D" id="3.40.50.10190">
    <property type="entry name" value="BRCT domain"/>
    <property type="match status" value="1"/>
</dbReference>
<dbReference type="PANTHER" id="PTHR30231">
    <property type="entry name" value="DNA POLYMERASE III SUBUNIT EPSILON"/>
    <property type="match status" value="1"/>
</dbReference>
<gene>
    <name evidence="5" type="ORF">GCM10010170_002590</name>
</gene>
<dbReference type="InterPro" id="IPR007791">
    <property type="entry name" value="DjlA_N"/>
</dbReference>
<reference evidence="6" key="1">
    <citation type="journal article" date="2019" name="Int. J. Syst. Evol. Microbiol.">
        <title>The Global Catalogue of Microorganisms (GCM) 10K type strain sequencing project: providing services to taxonomists for standard genome sequencing and annotation.</title>
        <authorList>
            <consortium name="The Broad Institute Genomics Platform"/>
            <consortium name="The Broad Institute Genome Sequencing Center for Infectious Disease"/>
            <person name="Wu L."/>
            <person name="Ma J."/>
        </authorList>
    </citation>
    <scope>NUCLEOTIDE SEQUENCE [LARGE SCALE GENOMIC DNA]</scope>
    <source>
        <strain evidence="6">JCM 3272</strain>
    </source>
</reference>
<dbReference type="Gene3D" id="3.30.420.10">
    <property type="entry name" value="Ribonuclease H-like superfamily/Ribonuclease H"/>
    <property type="match status" value="1"/>
</dbReference>
<dbReference type="Proteomes" id="UP001501444">
    <property type="component" value="Unassembled WGS sequence"/>
</dbReference>
<evidence type="ECO:0000256" key="3">
    <source>
        <dbReference type="ARBA" id="ARBA00022839"/>
    </source>
</evidence>
<dbReference type="SUPFAM" id="SSF53098">
    <property type="entry name" value="Ribonuclease H-like"/>
    <property type="match status" value="1"/>
</dbReference>
<evidence type="ECO:0000313" key="5">
    <source>
        <dbReference type="EMBL" id="GAA2327134.1"/>
    </source>
</evidence>
<evidence type="ECO:0000256" key="2">
    <source>
        <dbReference type="ARBA" id="ARBA00022801"/>
    </source>
</evidence>
<evidence type="ECO:0000313" key="6">
    <source>
        <dbReference type="Proteomes" id="UP001501444"/>
    </source>
</evidence>
<accession>A0ABP5SAI4</accession>
<comment type="caution">
    <text evidence="5">The sequence shown here is derived from an EMBL/GenBank/DDBJ whole genome shotgun (WGS) entry which is preliminary data.</text>
</comment>
<name>A0ABP5SAI4_9ACTN</name>
<dbReference type="SMART" id="SM00479">
    <property type="entry name" value="EXOIII"/>
    <property type="match status" value="1"/>
</dbReference>
<dbReference type="InterPro" id="IPR036397">
    <property type="entry name" value="RNaseH_sf"/>
</dbReference>
<dbReference type="Pfam" id="PF00533">
    <property type="entry name" value="BRCT"/>
    <property type="match status" value="1"/>
</dbReference>
<sequence length="398" mass="42650">MDVETTGLRTGWHDRVVEIAIVQVDARGRIEAEWCTLVNPGRDVGPQHIHGITAAEARRAPRFEQVAGAVAGLMRGRVPAAHNWAFDGQFLGAEFERLGVGAPVQGDAGLCTMRLAGQFLPGSSRRLADCCAAAGIALTRAHSALHDARAAAQLLAYFLTVAGRPPPWAHRLGVGVWPTLPNTGVAPVARRAEGEADEHFLARLVDRLPRANRPDADAYLEVLDRALLDRHVSMVEADALVAMATRLGLGRVDVVELHEHYLQALAAVAVADGVVTAEEEADLRTVAGLLGVVDGQVERMLRTARHAMSLVGGDHRHGRRFRLEAGDVVVFTGDMGEPREAWEGRASRAGLSVGRSVTRRTRLLVAADPDSMSGKARTAAEYGIPVVHPAAFLQMIEG</sequence>
<keyword evidence="2" id="KW-0378">Hydrolase</keyword>
<dbReference type="CDD" id="cd06127">
    <property type="entry name" value="DEDDh"/>
    <property type="match status" value="1"/>
</dbReference>
<evidence type="ECO:0000259" key="4">
    <source>
        <dbReference type="SMART" id="SM00479"/>
    </source>
</evidence>
<dbReference type="EMBL" id="BAAARV010000004">
    <property type="protein sequence ID" value="GAA2327134.1"/>
    <property type="molecule type" value="Genomic_DNA"/>
</dbReference>
<evidence type="ECO:0000256" key="1">
    <source>
        <dbReference type="ARBA" id="ARBA00022722"/>
    </source>
</evidence>
<dbReference type="SUPFAM" id="SSF158682">
    <property type="entry name" value="TerB-like"/>
    <property type="match status" value="1"/>
</dbReference>
<proteinExistence type="predicted"/>
<dbReference type="InterPro" id="IPR012337">
    <property type="entry name" value="RNaseH-like_sf"/>
</dbReference>
<dbReference type="InterPro" id="IPR001357">
    <property type="entry name" value="BRCT_dom"/>
</dbReference>
<feature type="domain" description="Exonuclease" evidence="4">
    <location>
        <begin position="1"/>
        <end position="164"/>
    </location>
</feature>
<dbReference type="InterPro" id="IPR029024">
    <property type="entry name" value="TerB-like"/>
</dbReference>